<dbReference type="RefSeq" id="WP_138210838.1">
    <property type="nucleotide sequence ID" value="NZ_CBCRUQ010000002.1"/>
</dbReference>
<dbReference type="PANTHER" id="PTHR39179">
    <property type="entry name" value="SPORE COAT PROTEIN I"/>
    <property type="match status" value="1"/>
</dbReference>
<dbReference type="Gene3D" id="3.90.1200.10">
    <property type="match status" value="1"/>
</dbReference>
<proteinExistence type="predicted"/>
<keyword evidence="1" id="KW-0946">Virion</keyword>
<dbReference type="EMBL" id="LR590481">
    <property type="protein sequence ID" value="VTQ94291.1"/>
    <property type="molecule type" value="Genomic_DNA"/>
</dbReference>
<dbReference type="OrthoDB" id="1928514at2"/>
<dbReference type="KEGG" id="hhw:NCTC503_02297"/>
<dbReference type="Proteomes" id="UP000308489">
    <property type="component" value="Chromosome 1"/>
</dbReference>
<evidence type="ECO:0000313" key="1">
    <source>
        <dbReference type="EMBL" id="VTQ94291.1"/>
    </source>
</evidence>
<evidence type="ECO:0000313" key="2">
    <source>
        <dbReference type="Proteomes" id="UP000308489"/>
    </source>
</evidence>
<organism evidence="1 2">
    <name type="scientific">Hathewaya histolytica</name>
    <name type="common">Clostridium histolyticum</name>
    <dbReference type="NCBI Taxonomy" id="1498"/>
    <lineage>
        <taxon>Bacteria</taxon>
        <taxon>Bacillati</taxon>
        <taxon>Bacillota</taxon>
        <taxon>Clostridia</taxon>
        <taxon>Eubacteriales</taxon>
        <taxon>Clostridiaceae</taxon>
        <taxon>Hathewaya</taxon>
    </lineage>
</organism>
<sequence>MNPRILDFKEYLIKNNINIVNSFKKIEYIKSITEKEVIEHLRTVSEFHKRTMGFEMFLKNKLPNKIGREIEEYKVNLRRASREIDRIKLSKPMNEFEEVLVRVGDVYIKRAEDSLRIVDSSYYIEIILRSMRRKEICIQNIWKDNLQSYGDNINIINIKNASYNLLEMDIIHLVNKLRKEQYNFNWYIICKEFCHVENIDDYSEEFIISLVSYPTEFMKCCNKYIENKKSWSVEKYVKKLKKAILEDGESLI</sequence>
<keyword evidence="1" id="KW-0167">Capsid protein</keyword>
<protein>
    <submittedName>
        <fullName evidence="1">Spore coat protein</fullName>
    </submittedName>
</protein>
<name>A0A4U9RRP5_HATHI</name>
<gene>
    <name evidence="1" type="ORF">NCTC503_02297</name>
</gene>
<accession>A0A4U9RRP5</accession>
<dbReference type="GO" id="GO:0042601">
    <property type="term" value="C:endospore-forming forespore"/>
    <property type="evidence" value="ECO:0007669"/>
    <property type="project" value="TreeGrafter"/>
</dbReference>
<dbReference type="AlphaFoldDB" id="A0A4U9RRP5"/>
<dbReference type="InterPro" id="IPR047175">
    <property type="entry name" value="CotS-like"/>
</dbReference>
<keyword evidence="2" id="KW-1185">Reference proteome</keyword>
<reference evidence="1 2" key="1">
    <citation type="submission" date="2019-05" db="EMBL/GenBank/DDBJ databases">
        <authorList>
            <consortium name="Pathogen Informatics"/>
        </authorList>
    </citation>
    <scope>NUCLEOTIDE SEQUENCE [LARGE SCALE GENOMIC DNA]</scope>
    <source>
        <strain evidence="1 2">NCTC503</strain>
    </source>
</reference>
<dbReference type="PANTHER" id="PTHR39179:SF1">
    <property type="entry name" value="SPORE COAT PROTEIN I"/>
    <property type="match status" value="1"/>
</dbReference>